<dbReference type="EMBL" id="CM007890">
    <property type="protein sequence ID" value="OTG37336.1"/>
    <property type="molecule type" value="Genomic_DNA"/>
</dbReference>
<dbReference type="OMA" id="PCWSPDE"/>
<dbReference type="EMBL" id="MNCJ02000316">
    <property type="protein sequence ID" value="KAF5822587.1"/>
    <property type="molecule type" value="Genomic_DNA"/>
</dbReference>
<dbReference type="AlphaFoldDB" id="A0A251VQG9"/>
<dbReference type="InterPro" id="IPR044823">
    <property type="entry name" value="ASIL1/2-like"/>
</dbReference>
<dbReference type="SMART" id="SM00595">
    <property type="entry name" value="MADF"/>
    <property type="match status" value="1"/>
</dbReference>
<gene>
    <name evidence="4" type="ORF">HannXRQ_Chr01g0017711</name>
    <name evidence="3" type="ORF">HanXRQr2_Chr01g0028311</name>
</gene>
<dbReference type="OrthoDB" id="1901794at2759"/>
<evidence type="ECO:0000259" key="2">
    <source>
        <dbReference type="PROSITE" id="PS50090"/>
    </source>
</evidence>
<evidence type="ECO:0000313" key="5">
    <source>
        <dbReference type="Proteomes" id="UP000215914"/>
    </source>
</evidence>
<reference evidence="4" key="2">
    <citation type="submission" date="2017-02" db="EMBL/GenBank/DDBJ databases">
        <title>Sunflower complete genome.</title>
        <authorList>
            <person name="Langlade N."/>
            <person name="Munos S."/>
        </authorList>
    </citation>
    <scope>NUCLEOTIDE SEQUENCE [LARGE SCALE GENOMIC DNA]</scope>
    <source>
        <tissue evidence="4">Leaves</tissue>
    </source>
</reference>
<dbReference type="FunFam" id="1.10.10.60:FF:000152">
    <property type="entry name" value="Trihelix transcription factor ASIL2"/>
    <property type="match status" value="1"/>
</dbReference>
<dbReference type="FunCoup" id="A0A251VQG9">
    <property type="interactions" value="1604"/>
</dbReference>
<dbReference type="InParanoid" id="A0A251VQG9"/>
<proteinExistence type="predicted"/>
<protein>
    <submittedName>
        <fullName evidence="4">Putative alcohol dehydrogenase transcription factor Myb/SANT-like family protein</fullName>
    </submittedName>
    <submittedName>
        <fullName evidence="3">Transcription factor MYB family</fullName>
    </submittedName>
</protein>
<reference evidence="3 5" key="1">
    <citation type="journal article" date="2017" name="Nature">
        <title>The sunflower genome provides insights into oil metabolism, flowering and Asterid evolution.</title>
        <authorList>
            <person name="Badouin H."/>
            <person name="Gouzy J."/>
            <person name="Grassa C.J."/>
            <person name="Murat F."/>
            <person name="Staton S.E."/>
            <person name="Cottret L."/>
            <person name="Lelandais-Briere C."/>
            <person name="Owens G.L."/>
            <person name="Carrere S."/>
            <person name="Mayjonade B."/>
            <person name="Legrand L."/>
            <person name="Gill N."/>
            <person name="Kane N.C."/>
            <person name="Bowers J.E."/>
            <person name="Hubner S."/>
            <person name="Bellec A."/>
            <person name="Berard A."/>
            <person name="Berges H."/>
            <person name="Blanchet N."/>
            <person name="Boniface M.C."/>
            <person name="Brunel D."/>
            <person name="Catrice O."/>
            <person name="Chaidir N."/>
            <person name="Claudel C."/>
            <person name="Donnadieu C."/>
            <person name="Faraut T."/>
            <person name="Fievet G."/>
            <person name="Helmstetter N."/>
            <person name="King M."/>
            <person name="Knapp S.J."/>
            <person name="Lai Z."/>
            <person name="Le Paslier M.C."/>
            <person name="Lippi Y."/>
            <person name="Lorenzon L."/>
            <person name="Mandel J.R."/>
            <person name="Marage G."/>
            <person name="Marchand G."/>
            <person name="Marquand E."/>
            <person name="Bret-Mestries E."/>
            <person name="Morien E."/>
            <person name="Nambeesan S."/>
            <person name="Nguyen T."/>
            <person name="Pegot-Espagnet P."/>
            <person name="Pouilly N."/>
            <person name="Raftis F."/>
            <person name="Sallet E."/>
            <person name="Schiex T."/>
            <person name="Thomas J."/>
            <person name="Vandecasteele C."/>
            <person name="Vares D."/>
            <person name="Vear F."/>
            <person name="Vautrin S."/>
            <person name="Crespi M."/>
            <person name="Mangin B."/>
            <person name="Burke J.M."/>
            <person name="Salse J."/>
            <person name="Munos S."/>
            <person name="Vincourt P."/>
            <person name="Rieseberg L.H."/>
            <person name="Langlade N.B."/>
        </authorList>
    </citation>
    <scope>NUCLEOTIDE SEQUENCE [LARGE SCALE GENOMIC DNA]</scope>
    <source>
        <strain evidence="5">cv. SF193</strain>
        <tissue evidence="3">Leaves</tissue>
    </source>
</reference>
<dbReference type="Gramene" id="mRNA:HanXRQr2_Chr01g0028311">
    <property type="protein sequence ID" value="CDS:HanXRQr2_Chr01g0028311.1"/>
    <property type="gene ID" value="HanXRQr2_Chr01g0028311"/>
</dbReference>
<feature type="region of interest" description="Disordered" evidence="1">
    <location>
        <begin position="1"/>
        <end position="21"/>
    </location>
</feature>
<feature type="domain" description="Myb-like" evidence="2">
    <location>
        <begin position="28"/>
        <end position="88"/>
    </location>
</feature>
<reference evidence="3" key="3">
    <citation type="submission" date="2020-06" db="EMBL/GenBank/DDBJ databases">
        <title>Helianthus annuus Genome sequencing and assembly Release 2.</title>
        <authorList>
            <person name="Gouzy J."/>
            <person name="Langlade N."/>
            <person name="Munos S."/>
        </authorList>
    </citation>
    <scope>NUCLEOTIDE SEQUENCE</scope>
    <source>
        <tissue evidence="3">Leaves</tissue>
    </source>
</reference>
<evidence type="ECO:0000256" key="1">
    <source>
        <dbReference type="SAM" id="MobiDB-lite"/>
    </source>
</evidence>
<dbReference type="Gene3D" id="1.10.10.60">
    <property type="entry name" value="Homeodomain-like"/>
    <property type="match status" value="1"/>
</dbReference>
<dbReference type="PROSITE" id="PS50090">
    <property type="entry name" value="MYB_LIKE"/>
    <property type="match status" value="1"/>
</dbReference>
<accession>A0A251VQG9</accession>
<dbReference type="InterPro" id="IPR001005">
    <property type="entry name" value="SANT/Myb"/>
</dbReference>
<name>A0A251VQG9_HELAN</name>
<evidence type="ECO:0000313" key="3">
    <source>
        <dbReference type="EMBL" id="KAF5822587.1"/>
    </source>
</evidence>
<organism evidence="4 5">
    <name type="scientific">Helianthus annuus</name>
    <name type="common">Common sunflower</name>
    <dbReference type="NCBI Taxonomy" id="4232"/>
    <lineage>
        <taxon>Eukaryota</taxon>
        <taxon>Viridiplantae</taxon>
        <taxon>Streptophyta</taxon>
        <taxon>Embryophyta</taxon>
        <taxon>Tracheophyta</taxon>
        <taxon>Spermatophyta</taxon>
        <taxon>Magnoliopsida</taxon>
        <taxon>eudicotyledons</taxon>
        <taxon>Gunneridae</taxon>
        <taxon>Pentapetalae</taxon>
        <taxon>asterids</taxon>
        <taxon>campanulids</taxon>
        <taxon>Asterales</taxon>
        <taxon>Asteraceae</taxon>
        <taxon>Asteroideae</taxon>
        <taxon>Heliantheae alliance</taxon>
        <taxon>Heliantheae</taxon>
        <taxon>Helianthus</taxon>
    </lineage>
</organism>
<dbReference type="Pfam" id="PF13837">
    <property type="entry name" value="Myb_DNA-bind_4"/>
    <property type="match status" value="1"/>
</dbReference>
<feature type="compositionally biased region" description="Polar residues" evidence="1">
    <location>
        <begin position="1"/>
        <end position="10"/>
    </location>
</feature>
<sequence>MDISNSPSSEPTLALPPPATRRLPPPCWSHDETVALIEAYREKWYSLRRGNLRATHWQEVADGVAARCPMGNPPKTSIQCRHKMEKLRKRYRAEIQRIGNVPNGHRYPSSWVHFKIMDSMELGSSCSDPGNQDDEEEDMGGGEDGGDELMLYPKGIKQAIAIPLNRRYSGVGSPNGVGGGGGNGNGIGNGVRIKIPNSVAMPPPQASVSAYYNNRSNGLNGLNGLNEVNSFDDFPPSMNPGYGAGRGPRNGYTKEGLKRKEEDVERCDGNNNVMDAMVSAVLKLGDGFVKMERMKMDMARELESMRMKMEMKRTEMILESQQKLVDSFSKTVLEKNKKVKRMPTPES</sequence>
<keyword evidence="5" id="KW-1185">Reference proteome</keyword>
<feature type="region of interest" description="Disordered" evidence="1">
    <location>
        <begin position="122"/>
        <end position="145"/>
    </location>
</feature>
<feature type="region of interest" description="Disordered" evidence="1">
    <location>
        <begin position="236"/>
        <end position="263"/>
    </location>
</feature>
<evidence type="ECO:0000313" key="4">
    <source>
        <dbReference type="EMBL" id="OTG37336.1"/>
    </source>
</evidence>
<dbReference type="Proteomes" id="UP000215914">
    <property type="component" value="Chromosome 1"/>
</dbReference>
<dbReference type="PANTHER" id="PTHR31307:SF49">
    <property type="entry name" value="ALCOHOL DEHYDROGENASE TRANSCRIPTION FACTOR MYB_SANT-LIKE FAMILY PROTEIN"/>
    <property type="match status" value="1"/>
</dbReference>
<dbReference type="InterPro" id="IPR044822">
    <property type="entry name" value="Myb_DNA-bind_4"/>
</dbReference>
<feature type="compositionally biased region" description="Acidic residues" evidence="1">
    <location>
        <begin position="131"/>
        <end position="145"/>
    </location>
</feature>
<dbReference type="PANTHER" id="PTHR31307">
    <property type="entry name" value="TRIHELIX TRANSCRIPTION FACTOR ASIL2"/>
    <property type="match status" value="1"/>
</dbReference>